<dbReference type="AlphaFoldDB" id="A0A077R3N3"/>
<dbReference type="EMBL" id="HG529584">
    <property type="protein sequence ID" value="CDI53576.1"/>
    <property type="molecule type" value="Genomic_DNA"/>
</dbReference>
<reference evidence="2" key="1">
    <citation type="journal article" date="2014" name="Genome Biol. Evol.">
        <title>Gene Loss Rather Than Gene Gain Is Associated with a Host Jump from Monocots to Dicots in the Smut Fungus Melanopsichium pennsylvanicum.</title>
        <authorList>
            <person name="Sharma R."/>
            <person name="Mishra B."/>
            <person name="Runge F."/>
            <person name="Thines M."/>
        </authorList>
    </citation>
    <scope>NUCLEOTIDE SEQUENCE</scope>
    <source>
        <strain evidence="2">4</strain>
    </source>
</reference>
<protein>
    <submittedName>
        <fullName evidence="2">Uncharacterized protein</fullName>
    </submittedName>
</protein>
<name>A0A077R3N3_9BASI</name>
<sequence length="116" mass="12756">MTMITAFLETGSGDFKLCRAKNNTQAALSATNCSQCHKLILRHRPVGADGPVKACLSDDGRPRTQVPAPNGLLEPVPTRHICFKRGEKCPADKDRLKITDFDIACWDVPQLLDEAH</sequence>
<feature type="region of interest" description="Disordered" evidence="1">
    <location>
        <begin position="52"/>
        <end position="71"/>
    </location>
</feature>
<evidence type="ECO:0000256" key="1">
    <source>
        <dbReference type="SAM" id="MobiDB-lite"/>
    </source>
</evidence>
<accession>A0A077R3N3</accession>
<proteinExistence type="predicted"/>
<evidence type="ECO:0000313" key="2">
    <source>
        <dbReference type="EMBL" id="CDI53576.1"/>
    </source>
</evidence>
<organism evidence="2">
    <name type="scientific">Melanopsichium pennsylvanicum 4</name>
    <dbReference type="NCBI Taxonomy" id="1398559"/>
    <lineage>
        <taxon>Eukaryota</taxon>
        <taxon>Fungi</taxon>
        <taxon>Dikarya</taxon>
        <taxon>Basidiomycota</taxon>
        <taxon>Ustilaginomycotina</taxon>
        <taxon>Ustilaginomycetes</taxon>
        <taxon>Ustilaginales</taxon>
        <taxon>Ustilaginaceae</taxon>
        <taxon>Melanopsichium</taxon>
    </lineage>
</organism>